<name>A0A8S9N2K1_BRACR</name>
<dbReference type="Proteomes" id="UP000712600">
    <property type="component" value="Unassembled WGS sequence"/>
</dbReference>
<reference evidence="1" key="1">
    <citation type="submission" date="2019-12" db="EMBL/GenBank/DDBJ databases">
        <title>Genome sequencing and annotation of Brassica cretica.</title>
        <authorList>
            <person name="Studholme D.J."/>
            <person name="Sarris P."/>
        </authorList>
    </citation>
    <scope>NUCLEOTIDE SEQUENCE</scope>
    <source>
        <strain evidence="1">PFS-109/04</strain>
        <tissue evidence="1">Leaf</tissue>
    </source>
</reference>
<protein>
    <submittedName>
        <fullName evidence="1">Uncharacterized protein</fullName>
    </submittedName>
</protein>
<accession>A0A8S9N2K1</accession>
<proteinExistence type="predicted"/>
<sequence>MNNVSFVGVEKWVQRRGAGVGATGRVGAGDLMAQAALAQVLVQTLTIQVGVGARVLAGAGAGETAQTTLAQVLVQTLMALVGDGAGDQMGQAARAQVQVPFLMVQDGAEAGILGQAGAGVGIPTIIRTVKRQTVQERTVKHPAVRAPVRTVKRQGTS</sequence>
<gene>
    <name evidence="1" type="ORF">F2Q69_00052781</name>
</gene>
<evidence type="ECO:0000313" key="1">
    <source>
        <dbReference type="EMBL" id="KAF3487769.1"/>
    </source>
</evidence>
<dbReference type="AlphaFoldDB" id="A0A8S9N2K1"/>
<dbReference type="EMBL" id="QGKX02002183">
    <property type="protein sequence ID" value="KAF3487769.1"/>
    <property type="molecule type" value="Genomic_DNA"/>
</dbReference>
<comment type="caution">
    <text evidence="1">The sequence shown here is derived from an EMBL/GenBank/DDBJ whole genome shotgun (WGS) entry which is preliminary data.</text>
</comment>
<evidence type="ECO:0000313" key="2">
    <source>
        <dbReference type="Proteomes" id="UP000712600"/>
    </source>
</evidence>
<organism evidence="1 2">
    <name type="scientific">Brassica cretica</name>
    <name type="common">Mustard</name>
    <dbReference type="NCBI Taxonomy" id="69181"/>
    <lineage>
        <taxon>Eukaryota</taxon>
        <taxon>Viridiplantae</taxon>
        <taxon>Streptophyta</taxon>
        <taxon>Embryophyta</taxon>
        <taxon>Tracheophyta</taxon>
        <taxon>Spermatophyta</taxon>
        <taxon>Magnoliopsida</taxon>
        <taxon>eudicotyledons</taxon>
        <taxon>Gunneridae</taxon>
        <taxon>Pentapetalae</taxon>
        <taxon>rosids</taxon>
        <taxon>malvids</taxon>
        <taxon>Brassicales</taxon>
        <taxon>Brassicaceae</taxon>
        <taxon>Brassiceae</taxon>
        <taxon>Brassica</taxon>
    </lineage>
</organism>